<dbReference type="AlphaFoldDB" id="A0ABD1AFX2"/>
<dbReference type="GO" id="GO:0003723">
    <property type="term" value="F:RNA binding"/>
    <property type="evidence" value="ECO:0007669"/>
    <property type="project" value="UniProtKB-UniRule"/>
</dbReference>
<reference evidence="4 5" key="1">
    <citation type="submission" date="2024-04" db="EMBL/GenBank/DDBJ databases">
        <title>Genome assembly C_amara_ONT_v2.</title>
        <authorList>
            <person name="Yant L."/>
            <person name="Moore C."/>
            <person name="Slenker M."/>
        </authorList>
    </citation>
    <scope>NUCLEOTIDE SEQUENCE [LARGE SCALE GENOMIC DNA]</scope>
    <source>
        <tissue evidence="4">Leaf</tissue>
    </source>
</reference>
<evidence type="ECO:0000259" key="3">
    <source>
        <dbReference type="SMART" id="SM00322"/>
    </source>
</evidence>
<evidence type="ECO:0000256" key="1">
    <source>
        <dbReference type="ARBA" id="ARBA00022737"/>
    </source>
</evidence>
<dbReference type="CDD" id="cd22460">
    <property type="entry name" value="KH-I_PEPPER_rpt2_like"/>
    <property type="match status" value="1"/>
</dbReference>
<evidence type="ECO:0000313" key="4">
    <source>
        <dbReference type="EMBL" id="KAL1202919.1"/>
    </source>
</evidence>
<dbReference type="SUPFAM" id="SSF54791">
    <property type="entry name" value="Eukaryotic type KH-domain (KH-domain type I)"/>
    <property type="match status" value="3"/>
</dbReference>
<dbReference type="EMBL" id="JBANAX010000566">
    <property type="protein sequence ID" value="KAL1202919.1"/>
    <property type="molecule type" value="Genomic_DNA"/>
</dbReference>
<proteinExistence type="predicted"/>
<dbReference type="SMART" id="SM00322">
    <property type="entry name" value="KH"/>
    <property type="match status" value="3"/>
</dbReference>
<evidence type="ECO:0000256" key="2">
    <source>
        <dbReference type="PROSITE-ProRule" id="PRU00117"/>
    </source>
</evidence>
<comment type="caution">
    <text evidence="4">The sequence shown here is derived from an EMBL/GenBank/DDBJ whole genome shotgun (WGS) entry which is preliminary data.</text>
</comment>
<gene>
    <name evidence="4" type="ORF">V5N11_015173</name>
</gene>
<feature type="domain" description="K Homology" evidence="3">
    <location>
        <begin position="334"/>
        <end position="403"/>
    </location>
</feature>
<dbReference type="InterPro" id="IPR004088">
    <property type="entry name" value="KH_dom_type_1"/>
</dbReference>
<dbReference type="Pfam" id="PF00013">
    <property type="entry name" value="KH_1"/>
    <property type="match status" value="3"/>
</dbReference>
<keyword evidence="5" id="KW-1185">Reference proteome</keyword>
<dbReference type="Proteomes" id="UP001558713">
    <property type="component" value="Unassembled WGS sequence"/>
</dbReference>
<keyword evidence="1" id="KW-0677">Repeat</keyword>
<feature type="domain" description="K Homology" evidence="3">
    <location>
        <begin position="67"/>
        <end position="140"/>
    </location>
</feature>
<sequence>MAAVVDSVENGSLNLPENENLMPAGISATALLEENSGAFSELNQHDSLAAETNTNDSAEERWPGWPGDCVFRMIVPVSKVGAIIGRKGDFIKKMCEETRARIKVLDGPVTTPDRIVLISGKEEPEAYMSPAMDAVLRVFRRVSGLPDNDDDVQNAGSAFCSVRLLVASTQAINLIGKQGSLIKSIVENSGASVRILSEEEIPFYAAQDERIVDLQGEALKILKALEAIVGHLRRFLVDHTVVPLFEKQYLARVSQTRQDEPLAENKPSLHTISSNVIESDFSSLLARREPLFMERDSRVESRVQPSGVSIYSQDPVLSARHSPGLARVSAAFVTQVSQTMQIPFTYAEDIIGLEGANIAYIRRRSGATITIQESPHPAQITVEIKGTTSQVQIAEQLIQEFISNHKEPVSASGGYGRIDTGYEPAYPPQLSNRQEPLSSSYMGTETVQYRPTAYSQLAGPSSYTPSLTGQTYGTEYRPASDVGGGYNSYNL</sequence>
<dbReference type="InterPro" id="IPR004087">
    <property type="entry name" value="KH_dom"/>
</dbReference>
<name>A0ABD1AFX2_CARAN</name>
<organism evidence="4 5">
    <name type="scientific">Cardamine amara subsp. amara</name>
    <dbReference type="NCBI Taxonomy" id="228776"/>
    <lineage>
        <taxon>Eukaryota</taxon>
        <taxon>Viridiplantae</taxon>
        <taxon>Streptophyta</taxon>
        <taxon>Embryophyta</taxon>
        <taxon>Tracheophyta</taxon>
        <taxon>Spermatophyta</taxon>
        <taxon>Magnoliopsida</taxon>
        <taxon>eudicotyledons</taxon>
        <taxon>Gunneridae</taxon>
        <taxon>Pentapetalae</taxon>
        <taxon>rosids</taxon>
        <taxon>malvids</taxon>
        <taxon>Brassicales</taxon>
        <taxon>Brassicaceae</taxon>
        <taxon>Cardamineae</taxon>
        <taxon>Cardamine</taxon>
    </lineage>
</organism>
<feature type="domain" description="K Homology" evidence="3">
    <location>
        <begin position="158"/>
        <end position="233"/>
    </location>
</feature>
<keyword evidence="2" id="KW-0694">RNA-binding</keyword>
<dbReference type="CDD" id="cd22461">
    <property type="entry name" value="KH-I_PEPPER_like_rpt3"/>
    <property type="match status" value="1"/>
</dbReference>
<accession>A0ABD1AFX2</accession>
<dbReference type="PANTHER" id="PTHR10288">
    <property type="entry name" value="KH DOMAIN CONTAINING RNA BINDING PROTEIN"/>
    <property type="match status" value="1"/>
</dbReference>
<protein>
    <submittedName>
        <fullName evidence="4">RNA-binding KH domain-containing protein PEPPER</fullName>
    </submittedName>
</protein>
<dbReference type="Gene3D" id="3.30.1370.10">
    <property type="entry name" value="K Homology domain, type 1"/>
    <property type="match status" value="1"/>
</dbReference>
<dbReference type="PROSITE" id="PS50084">
    <property type="entry name" value="KH_TYPE_1"/>
    <property type="match status" value="3"/>
</dbReference>
<evidence type="ECO:0000313" key="5">
    <source>
        <dbReference type="Proteomes" id="UP001558713"/>
    </source>
</evidence>
<dbReference type="CDD" id="cd22459">
    <property type="entry name" value="KH-I_PEPPER_rpt1_like"/>
    <property type="match status" value="1"/>
</dbReference>
<dbReference type="Gene3D" id="3.30.310.210">
    <property type="match status" value="1"/>
</dbReference>
<dbReference type="InterPro" id="IPR036612">
    <property type="entry name" value="KH_dom_type_1_sf"/>
</dbReference>